<name>A0A8X6YXI8_9ARAC</name>
<dbReference type="Proteomes" id="UP000886998">
    <property type="component" value="Unassembled WGS sequence"/>
</dbReference>
<evidence type="ECO:0000313" key="2">
    <source>
        <dbReference type="Proteomes" id="UP000886998"/>
    </source>
</evidence>
<evidence type="ECO:0000313" key="1">
    <source>
        <dbReference type="EMBL" id="GFY79033.1"/>
    </source>
</evidence>
<feature type="non-terminal residue" evidence="1">
    <location>
        <position position="1"/>
    </location>
</feature>
<reference evidence="1" key="1">
    <citation type="submission" date="2020-08" db="EMBL/GenBank/DDBJ databases">
        <title>Multicomponent nature underlies the extraordinary mechanical properties of spider dragline silk.</title>
        <authorList>
            <person name="Kono N."/>
            <person name="Nakamura H."/>
            <person name="Mori M."/>
            <person name="Yoshida Y."/>
            <person name="Ohtoshi R."/>
            <person name="Malay A.D."/>
            <person name="Moran D.A.P."/>
            <person name="Tomita M."/>
            <person name="Numata K."/>
            <person name="Arakawa K."/>
        </authorList>
    </citation>
    <scope>NUCLEOTIDE SEQUENCE</scope>
</reference>
<dbReference type="EMBL" id="BMAV01023374">
    <property type="protein sequence ID" value="GFY79033.1"/>
    <property type="molecule type" value="Genomic_DNA"/>
</dbReference>
<keyword evidence="2" id="KW-1185">Reference proteome</keyword>
<organism evidence="1 2">
    <name type="scientific">Trichonephila inaurata madagascariensis</name>
    <dbReference type="NCBI Taxonomy" id="2747483"/>
    <lineage>
        <taxon>Eukaryota</taxon>
        <taxon>Metazoa</taxon>
        <taxon>Ecdysozoa</taxon>
        <taxon>Arthropoda</taxon>
        <taxon>Chelicerata</taxon>
        <taxon>Arachnida</taxon>
        <taxon>Araneae</taxon>
        <taxon>Araneomorphae</taxon>
        <taxon>Entelegynae</taxon>
        <taxon>Araneoidea</taxon>
        <taxon>Nephilidae</taxon>
        <taxon>Trichonephila</taxon>
        <taxon>Trichonephila inaurata</taxon>
    </lineage>
</organism>
<dbReference type="AlphaFoldDB" id="A0A8X6YXI8"/>
<comment type="caution">
    <text evidence="1">The sequence shown here is derived from an EMBL/GenBank/DDBJ whole genome shotgun (WGS) entry which is preliminary data.</text>
</comment>
<gene>
    <name evidence="1" type="ORF">TNIN_235581</name>
</gene>
<proteinExistence type="predicted"/>
<accession>A0A8X6YXI8</accession>
<sequence length="35" mass="3837">THGDLSAKTTFRNGLETNEAIDSVTGMKRNKFLAL</sequence>
<protein>
    <submittedName>
        <fullName evidence="1">Uncharacterized protein</fullName>
    </submittedName>
</protein>